<reference evidence="1 2" key="1">
    <citation type="submission" date="2023-06" db="EMBL/GenBank/DDBJ databases">
        <title>Pelomonas sp. APW6 16S ribosomal RNA gene genome sequencing and assembly.</title>
        <authorList>
            <person name="Woo H."/>
        </authorList>
    </citation>
    <scope>NUCLEOTIDE SEQUENCE [LARGE SCALE GENOMIC DNA]</scope>
    <source>
        <strain evidence="1 2">APW6</strain>
    </source>
</reference>
<comment type="caution">
    <text evidence="1">The sequence shown here is derived from an EMBL/GenBank/DDBJ whole genome shotgun (WGS) entry which is preliminary data.</text>
</comment>
<gene>
    <name evidence="1" type="ORF">QRD43_21130</name>
</gene>
<dbReference type="EMBL" id="JASVDS010000008">
    <property type="protein sequence ID" value="MDL5034420.1"/>
    <property type="molecule type" value="Genomic_DNA"/>
</dbReference>
<accession>A0ABT7LQL5</accession>
<evidence type="ECO:0000313" key="2">
    <source>
        <dbReference type="Proteomes" id="UP001238603"/>
    </source>
</evidence>
<sequence length="77" mass="8204">MLDTTNPWAVQRTLMQASGQTNPTAPVLHKGLLLYAALNLEEGRETLASLVKALNRTLAQPALDSVLFSTGTPATTL</sequence>
<organism evidence="1 2">
    <name type="scientific">Roseateles subflavus</name>
    <dbReference type="NCBI Taxonomy" id="3053353"/>
    <lineage>
        <taxon>Bacteria</taxon>
        <taxon>Pseudomonadati</taxon>
        <taxon>Pseudomonadota</taxon>
        <taxon>Betaproteobacteria</taxon>
        <taxon>Burkholderiales</taxon>
        <taxon>Sphaerotilaceae</taxon>
        <taxon>Roseateles</taxon>
    </lineage>
</organism>
<evidence type="ECO:0000313" key="1">
    <source>
        <dbReference type="EMBL" id="MDL5034420.1"/>
    </source>
</evidence>
<name>A0ABT7LQL5_9BURK</name>
<dbReference type="Proteomes" id="UP001238603">
    <property type="component" value="Unassembled WGS sequence"/>
</dbReference>
<protein>
    <submittedName>
        <fullName evidence="1">Uncharacterized protein</fullName>
    </submittedName>
</protein>
<dbReference type="RefSeq" id="WP_285984495.1">
    <property type="nucleotide sequence ID" value="NZ_JASVDS010000008.1"/>
</dbReference>
<keyword evidence="2" id="KW-1185">Reference proteome</keyword>
<proteinExistence type="predicted"/>